<dbReference type="RefSeq" id="WP_179168673.1">
    <property type="nucleotide sequence ID" value="NZ_CP058529.1"/>
</dbReference>
<sequence length="45" mass="4507">MSDTNAMAEFLAEHPKMVGALFTMTLLLSQAGSVIAGPGTATAGP</sequence>
<organism evidence="1 2">
    <name type="scientific">Halorarum halophilum</name>
    <dbReference type="NCBI Taxonomy" id="2743090"/>
    <lineage>
        <taxon>Archaea</taxon>
        <taxon>Methanobacteriati</taxon>
        <taxon>Methanobacteriota</taxon>
        <taxon>Stenosarchaea group</taxon>
        <taxon>Halobacteria</taxon>
        <taxon>Halobacteriales</taxon>
        <taxon>Haloferacaceae</taxon>
        <taxon>Halorarum</taxon>
    </lineage>
</organism>
<proteinExistence type="predicted"/>
<reference evidence="1 2" key="1">
    <citation type="submission" date="2020-07" db="EMBL/GenBank/DDBJ databases">
        <title>Gai3-2, isolated from salt lake.</title>
        <authorList>
            <person name="Cui H."/>
            <person name="Shi X."/>
        </authorList>
    </citation>
    <scope>NUCLEOTIDE SEQUENCE [LARGE SCALE GENOMIC DNA]</scope>
    <source>
        <strain evidence="1 2">Gai3-2</strain>
    </source>
</reference>
<dbReference type="KEGG" id="halg:HUG10_05860"/>
<name>A0A7D5KWR3_9EURY</name>
<dbReference type="EMBL" id="CP058529">
    <property type="protein sequence ID" value="QLG27098.1"/>
    <property type="molecule type" value="Genomic_DNA"/>
</dbReference>
<gene>
    <name evidence="1" type="ORF">HUG10_05860</name>
</gene>
<evidence type="ECO:0000313" key="1">
    <source>
        <dbReference type="EMBL" id="QLG27098.1"/>
    </source>
</evidence>
<dbReference type="GeneID" id="56028339"/>
<dbReference type="AlphaFoldDB" id="A0A7D5KWR3"/>
<dbReference type="Proteomes" id="UP000509750">
    <property type="component" value="Chromosome"/>
</dbReference>
<keyword evidence="2" id="KW-1185">Reference proteome</keyword>
<protein>
    <submittedName>
        <fullName evidence="1">Uncharacterized protein</fullName>
    </submittedName>
</protein>
<dbReference type="Pfam" id="PF24335">
    <property type="entry name" value="DUF7503"/>
    <property type="match status" value="1"/>
</dbReference>
<evidence type="ECO:0000313" key="2">
    <source>
        <dbReference type="Proteomes" id="UP000509750"/>
    </source>
</evidence>
<dbReference type="OrthoDB" id="210272at2157"/>
<dbReference type="InterPro" id="IPR055926">
    <property type="entry name" value="DUF7503"/>
</dbReference>
<accession>A0A7D5KWR3</accession>